<feature type="compositionally biased region" description="Polar residues" evidence="1">
    <location>
        <begin position="488"/>
        <end position="500"/>
    </location>
</feature>
<feature type="region of interest" description="Disordered" evidence="1">
    <location>
        <begin position="161"/>
        <end position="188"/>
    </location>
</feature>
<accession>G4TMQ1</accession>
<feature type="region of interest" description="Disordered" evidence="1">
    <location>
        <begin position="249"/>
        <end position="275"/>
    </location>
</feature>
<feature type="compositionally biased region" description="Basic and acidic residues" evidence="1">
    <location>
        <begin position="569"/>
        <end position="581"/>
    </location>
</feature>
<dbReference type="OrthoDB" id="3269098at2759"/>
<feature type="region of interest" description="Disordered" evidence="1">
    <location>
        <begin position="104"/>
        <end position="131"/>
    </location>
</feature>
<organism evidence="2 3">
    <name type="scientific">Serendipita indica (strain DSM 11827)</name>
    <name type="common">Root endophyte fungus</name>
    <name type="synonym">Piriformospora indica</name>
    <dbReference type="NCBI Taxonomy" id="1109443"/>
    <lineage>
        <taxon>Eukaryota</taxon>
        <taxon>Fungi</taxon>
        <taxon>Dikarya</taxon>
        <taxon>Basidiomycota</taxon>
        <taxon>Agaricomycotina</taxon>
        <taxon>Agaricomycetes</taxon>
        <taxon>Sebacinales</taxon>
        <taxon>Serendipitaceae</taxon>
        <taxon>Serendipita</taxon>
    </lineage>
</organism>
<feature type="compositionally biased region" description="Acidic residues" evidence="1">
    <location>
        <begin position="169"/>
        <end position="180"/>
    </location>
</feature>
<protein>
    <submittedName>
        <fullName evidence="2">Uncharacterized protein</fullName>
    </submittedName>
</protein>
<dbReference type="HOGENOM" id="CLU_430897_0_0_1"/>
<feature type="compositionally biased region" description="Acidic residues" evidence="1">
    <location>
        <begin position="588"/>
        <end position="601"/>
    </location>
</feature>
<proteinExistence type="predicted"/>
<feature type="region of interest" description="Disordered" evidence="1">
    <location>
        <begin position="479"/>
        <end position="514"/>
    </location>
</feature>
<dbReference type="Proteomes" id="UP000007148">
    <property type="component" value="Unassembled WGS sequence"/>
</dbReference>
<keyword evidence="3" id="KW-1185">Reference proteome</keyword>
<gene>
    <name evidence="2" type="ORF">PIIN_06531</name>
</gene>
<feature type="region of interest" description="Disordered" evidence="1">
    <location>
        <begin position="567"/>
        <end position="609"/>
    </location>
</feature>
<dbReference type="EMBL" id="CAFZ01000172">
    <property type="protein sequence ID" value="CCA72594.1"/>
    <property type="molecule type" value="Genomic_DNA"/>
</dbReference>
<evidence type="ECO:0000256" key="1">
    <source>
        <dbReference type="SAM" id="MobiDB-lite"/>
    </source>
</evidence>
<feature type="compositionally biased region" description="Low complexity" evidence="1">
    <location>
        <begin position="254"/>
        <end position="274"/>
    </location>
</feature>
<evidence type="ECO:0000313" key="3">
    <source>
        <dbReference type="Proteomes" id="UP000007148"/>
    </source>
</evidence>
<name>G4TMQ1_SERID</name>
<evidence type="ECO:0000313" key="2">
    <source>
        <dbReference type="EMBL" id="CCA72594.1"/>
    </source>
</evidence>
<dbReference type="InParanoid" id="G4TMQ1"/>
<feature type="compositionally biased region" description="Polar residues" evidence="1">
    <location>
        <begin position="105"/>
        <end position="117"/>
    </location>
</feature>
<sequence length="635" mass="69771">MSQPIFTHLASEEERQVCEVMASRKLTVDQCESTLLLTGISKNSPYYSPPKSGKKGFFRSLYQAFQLSGRAESSSLAVTAPIISDAASSLSRMDIDDEAHPLSETYVTSESVPSEPQSCDDDEAAPPASETFTPRSILASLVSYQMTLVLRVAKAFAWSSSTTPSSEADSADEDKQESDDAATLVDKSSICPAPSRKVTLDLSSDYVTAARREELFGSTISQEQDETEPVELLTPLQRAIQQAREHGYHLHPRTPLGPVTPTSPTSPVKTSPPGLQKYNLRSHQVAASDFFRKEASHRAAVAVRNDNRQLLIGKKDWSPYEPPTLIMPEEEVPRLRVVLAPRRFAVRLWKTTCRGPSDWIEIEEKGPRGGVAVFKRNSHLRHELDLSPPALHLEQAAPAPAYSESPTDEDVSFDMPMFVDQLMEKLAVDKNHPSTRSEESSTRMQAANILSATEQNLRSAETPPSSRSNLGLKLRHLVSSATKRRASNTDSMDISSTDNSIAPRPHTPSPKLSPVQRLKLAAARRMHSAASVAQETNTCSDEPTPACLNSEAAELHRRALLNKYFHPRPIHERPPTPDLVHDGFTTEDSSDDETLYSDESSETTTKNVTSFRSKLDKLKTGSLSTAMGAVELVTA</sequence>
<reference evidence="2 3" key="1">
    <citation type="journal article" date="2011" name="PLoS Pathog.">
        <title>Endophytic Life Strategies Decoded by Genome and Transcriptome Analyses of the Mutualistic Root Symbiont Piriformospora indica.</title>
        <authorList>
            <person name="Zuccaro A."/>
            <person name="Lahrmann U."/>
            <person name="Guldener U."/>
            <person name="Langen G."/>
            <person name="Pfiffi S."/>
            <person name="Biedenkopf D."/>
            <person name="Wong P."/>
            <person name="Samans B."/>
            <person name="Grimm C."/>
            <person name="Basiewicz M."/>
            <person name="Murat C."/>
            <person name="Martin F."/>
            <person name="Kogel K.H."/>
        </authorList>
    </citation>
    <scope>NUCLEOTIDE SEQUENCE [LARGE SCALE GENOMIC DNA]</scope>
    <source>
        <strain evidence="2 3">DSM 11827</strain>
    </source>
</reference>
<comment type="caution">
    <text evidence="2">The sequence shown here is derived from an EMBL/GenBank/DDBJ whole genome shotgun (WGS) entry which is preliminary data.</text>
</comment>
<dbReference type="AlphaFoldDB" id="G4TMQ1"/>